<name>A0ABR1ZMX3_9ROSI</name>
<proteinExistence type="predicted"/>
<feature type="domain" description="DCD" evidence="2">
    <location>
        <begin position="1"/>
        <end position="123"/>
    </location>
</feature>
<dbReference type="Proteomes" id="UP001396334">
    <property type="component" value="Unassembled WGS sequence"/>
</dbReference>
<evidence type="ECO:0000256" key="1">
    <source>
        <dbReference type="SAM" id="MobiDB-lite"/>
    </source>
</evidence>
<evidence type="ECO:0000313" key="3">
    <source>
        <dbReference type="EMBL" id="KAK8481692.1"/>
    </source>
</evidence>
<keyword evidence="4" id="KW-1185">Reference proteome</keyword>
<gene>
    <name evidence="3" type="ORF">V6N11_014454</name>
</gene>
<dbReference type="EMBL" id="JBBPBN010000866">
    <property type="protein sequence ID" value="KAK8481692.1"/>
    <property type="molecule type" value="Genomic_DNA"/>
</dbReference>
<comment type="caution">
    <text evidence="3">The sequence shown here is derived from an EMBL/GenBank/DDBJ whole genome shotgun (WGS) entry which is preliminary data.</text>
</comment>
<organism evidence="3 4">
    <name type="scientific">Hibiscus sabdariffa</name>
    <name type="common">roselle</name>
    <dbReference type="NCBI Taxonomy" id="183260"/>
    <lineage>
        <taxon>Eukaryota</taxon>
        <taxon>Viridiplantae</taxon>
        <taxon>Streptophyta</taxon>
        <taxon>Embryophyta</taxon>
        <taxon>Tracheophyta</taxon>
        <taxon>Spermatophyta</taxon>
        <taxon>Magnoliopsida</taxon>
        <taxon>eudicotyledons</taxon>
        <taxon>Gunneridae</taxon>
        <taxon>Pentapetalae</taxon>
        <taxon>rosids</taxon>
        <taxon>malvids</taxon>
        <taxon>Malvales</taxon>
        <taxon>Malvaceae</taxon>
        <taxon>Malvoideae</taxon>
        <taxon>Hibiscus</taxon>
    </lineage>
</organism>
<dbReference type="PROSITE" id="PS51222">
    <property type="entry name" value="DCD"/>
    <property type="match status" value="1"/>
</dbReference>
<protein>
    <recommendedName>
        <fullName evidence="2">DCD domain-containing protein</fullName>
    </recommendedName>
</protein>
<dbReference type="InterPro" id="IPR013989">
    <property type="entry name" value="Dev_and_cell_death_domain"/>
</dbReference>
<feature type="region of interest" description="Disordered" evidence="1">
    <location>
        <begin position="131"/>
        <end position="196"/>
    </location>
</feature>
<evidence type="ECO:0000259" key="2">
    <source>
        <dbReference type="PROSITE" id="PS51222"/>
    </source>
</evidence>
<feature type="region of interest" description="Disordered" evidence="1">
    <location>
        <begin position="1090"/>
        <end position="1109"/>
    </location>
</feature>
<dbReference type="Pfam" id="PF10539">
    <property type="entry name" value="Dev_Cell_Death"/>
    <property type="match status" value="1"/>
</dbReference>
<dbReference type="PANTHER" id="PTHR46444">
    <property type="entry name" value="DCD (DEVELOPMENT AND CELL DEATH) DOMAIN PROTEIN-RELATED"/>
    <property type="match status" value="1"/>
</dbReference>
<dbReference type="SMART" id="SM00767">
    <property type="entry name" value="DCD"/>
    <property type="match status" value="1"/>
</dbReference>
<reference evidence="3 4" key="1">
    <citation type="journal article" date="2024" name="G3 (Bethesda)">
        <title>Genome assembly of Hibiscus sabdariffa L. provides insights into metabolisms of medicinal natural products.</title>
        <authorList>
            <person name="Kim T."/>
        </authorList>
    </citation>
    <scope>NUCLEOTIDE SEQUENCE [LARGE SCALE GENOMIC DNA]</scope>
    <source>
        <strain evidence="3">TK-2024</strain>
        <tissue evidence="3">Old leaves</tissue>
    </source>
</reference>
<dbReference type="PANTHER" id="PTHR46444:SF9">
    <property type="entry name" value="DCD (DEVELOPMENT AND CELL DEATH) DOMAIN PROTEIN"/>
    <property type="match status" value="1"/>
</dbReference>
<accession>A0ABR1ZMX3</accession>
<sequence>MSDNATKKECLRRKVFALPSSQSHFVKQVKAGMILFLFEFERRELHGVFRACSDDAMNILPYAFSSSGKQFPAQVKITPMWYCRPLSENEFRDAIRENYFSKTKFNFGLSEDQVRRLLSLFSLKRMKDQAPRRRLSESQAARQSGYSTSKNRRLVDMSPMRNQVPSEYGVDDHHRPDISTIPRGNSYNDDRPTDDGRFGTYTDVGYEDKASGFLNECFQDLVDKVGGDIVSGKYATSDGMDTEWRTGIEHQEAVSVGYSSGNFRSISNDVRFAQSDRIETKCYKDDGFSPTISTAYPSSFQSKDNPLVYSSKHVLEKDPFINGPTRPSSTSLPSMEMQNSSFTYPTNFEDSIVANSLLYDSDNPTMNYRGSSSLGFNQGHASLQDASHDGFVSHVIGTSKNQSFPSLLETKRTPITTGSRDLVTFPYSNSFEHNSRTILKRPDYLDDLAVEYSKTKCSGDLSFPKPSLAPITSSEIRNNGRIGDHLSSYRTSPSRFPSLTFSDKYPTLLQDRHDFQVQECDRYPMLLQDRHDFQVQERDRYPMLQDRHDFQVQESESDNDGFMFKECQPHGESFYNDDRTIEDDRLAIYNRGEYENKEAQQQLRVHEPINVYHEVSSFYPASYQNSDHRKKRSSVFSRLALPPKIRRKEKNTSSSTADISRHTSINKVMDMPHQSCNHWVKSGKPLVKHSATAANLRDKKQATMKDDPDMISKENLKSTSFSKENSSQKIGETTFVDFKRRSAVRKNLEDGKTGDHCAMISKEMNLKSTSFSKENNSQKIVETTCAGFKCRSAVRKNLEDGETGDHCETWNEKSAAAAQRKKRKLIRPDFCQSESSDRGMSGDAPQLAILPSTECSVNKNAESIRVSVVHVNEKGILSNVKLPNAMCQNAVKGINSDNGSGLNLEQFSAENFIDSRSSDGGKESSKRHCISSMTSISCRNTHVEVEQDMNTRDTGKDGQNDVTHSTHESCSKICEDNDGVGVAKNKFVCSIERMNDLTPGLSQDQNYVSHTIHVSSPKICGDNDGGIAKSKFVCNIEQMNDLTPGLSQDRNDVNHSTCVSSPKICEDNDGGIAKGKFVCNIEEMNDLTPGLSRDQNDVSHSTHVPSPKICEDNDGDVVAKSEFVCNIEQMNDLNTGLSQYRNDVGHSTHESCPKICEDNDGDEVAKSKFVCNIEQMNDLTPGLSQDQNEVSLSTHESSPKTCEANDGHGAAKSEFVYSIEQMKDLTPVGVPAESAKADIGWMLKQGNPDPPNKRLCDITDNTASKDTLVGTRSKEAILEIRSSCNHSHSSAKQVDLNAICVSFYA</sequence>
<feature type="compositionally biased region" description="Polar residues" evidence="1">
    <location>
        <begin position="137"/>
        <end position="149"/>
    </location>
</feature>
<evidence type="ECO:0000313" key="4">
    <source>
        <dbReference type="Proteomes" id="UP001396334"/>
    </source>
</evidence>